<dbReference type="Proteomes" id="UP000576480">
    <property type="component" value="Unassembled WGS sequence"/>
</dbReference>
<sequence>RQRVDRVLDMMREANLNAVRVHAHVEPKEFYCSADRYGLLVWQDFPLQWGYTNDEEFSCRAVRQLEDMIELLYNHPSIAVWCIHNESPWDAPWMAERTRNYDSGQNLLLDRRLYYKALKLDEAIGNPESLHFQ</sequence>
<dbReference type="Pfam" id="PF02836">
    <property type="entry name" value="Glyco_hydro_2_C"/>
    <property type="match status" value="1"/>
</dbReference>
<feature type="non-terminal residue" evidence="2">
    <location>
        <position position="1"/>
    </location>
</feature>
<dbReference type="Gene3D" id="3.20.20.80">
    <property type="entry name" value="Glycosidases"/>
    <property type="match status" value="1"/>
</dbReference>
<evidence type="ECO:0000313" key="3">
    <source>
        <dbReference type="Proteomes" id="UP000576480"/>
    </source>
</evidence>
<gene>
    <name evidence="2" type="ORF">HKBW3S43_01962</name>
</gene>
<protein>
    <submittedName>
        <fullName evidence="2">Beta-mannosidase</fullName>
    </submittedName>
</protein>
<evidence type="ECO:0000259" key="1">
    <source>
        <dbReference type="Pfam" id="PF02836"/>
    </source>
</evidence>
<dbReference type="InterPro" id="IPR017853">
    <property type="entry name" value="GH"/>
</dbReference>
<dbReference type="EMBL" id="BLSB01000459">
    <property type="protein sequence ID" value="GFP36175.1"/>
    <property type="molecule type" value="Genomic_DNA"/>
</dbReference>
<dbReference type="InterPro" id="IPR051913">
    <property type="entry name" value="GH2_Domain-Containing"/>
</dbReference>
<dbReference type="SUPFAM" id="SSF51445">
    <property type="entry name" value="(Trans)glycosidases"/>
    <property type="match status" value="1"/>
</dbReference>
<accession>A0A6V8PUB5</accession>
<feature type="domain" description="Glycoside hydrolase family 2 catalytic" evidence="1">
    <location>
        <begin position="4"/>
        <end position="102"/>
    </location>
</feature>
<reference evidence="2 3" key="1">
    <citation type="journal article" date="2020" name="Front. Microbiol.">
        <title>Single-cell genomics of novel Actinobacteria with the Wood-Ljungdahl pathway discovered in a serpentinizing system.</title>
        <authorList>
            <person name="Merino N."/>
            <person name="Kawai M."/>
            <person name="Boyd E.S."/>
            <person name="Colman D.R."/>
            <person name="McGlynn S.E."/>
            <person name="Nealson K.H."/>
            <person name="Kurokawa K."/>
            <person name="Hongoh Y."/>
        </authorList>
    </citation>
    <scope>NUCLEOTIDE SEQUENCE [LARGE SCALE GENOMIC DNA]</scope>
    <source>
        <strain evidence="2 3">S43</strain>
    </source>
</reference>
<dbReference type="InterPro" id="IPR006103">
    <property type="entry name" value="Glyco_hydro_2_cat"/>
</dbReference>
<dbReference type="PANTHER" id="PTHR42732">
    <property type="entry name" value="BETA-GALACTOSIDASE"/>
    <property type="match status" value="1"/>
</dbReference>
<proteinExistence type="predicted"/>
<dbReference type="GO" id="GO:0005975">
    <property type="term" value="P:carbohydrate metabolic process"/>
    <property type="evidence" value="ECO:0007669"/>
    <property type="project" value="InterPro"/>
</dbReference>
<evidence type="ECO:0000313" key="2">
    <source>
        <dbReference type="EMBL" id="GFP36175.1"/>
    </source>
</evidence>
<comment type="caution">
    <text evidence="2">The sequence shown here is derived from an EMBL/GenBank/DDBJ whole genome shotgun (WGS) entry which is preliminary data.</text>
</comment>
<dbReference type="AlphaFoldDB" id="A0A6V8PUB5"/>
<dbReference type="RefSeq" id="WP_275942597.1">
    <property type="nucleotide sequence ID" value="NZ_BLSB01000459.1"/>
</dbReference>
<dbReference type="PANTHER" id="PTHR42732:SF2">
    <property type="entry name" value="BETA-MANNOSIDASE"/>
    <property type="match status" value="1"/>
</dbReference>
<name>A0A6V8PUB5_9ACTN</name>
<dbReference type="GO" id="GO:0004553">
    <property type="term" value="F:hydrolase activity, hydrolyzing O-glycosyl compounds"/>
    <property type="evidence" value="ECO:0007669"/>
    <property type="project" value="InterPro"/>
</dbReference>
<organism evidence="2 3">
    <name type="scientific">Candidatus Hakubella thermalkaliphila</name>
    <dbReference type="NCBI Taxonomy" id="2754717"/>
    <lineage>
        <taxon>Bacteria</taxon>
        <taxon>Bacillati</taxon>
        <taxon>Actinomycetota</taxon>
        <taxon>Actinomycetota incertae sedis</taxon>
        <taxon>Candidatus Hakubellales</taxon>
        <taxon>Candidatus Hakubellaceae</taxon>
        <taxon>Candidatus Hakubella</taxon>
    </lineage>
</organism>